<proteinExistence type="predicted"/>
<feature type="region of interest" description="Disordered" evidence="1">
    <location>
        <begin position="31"/>
        <end position="123"/>
    </location>
</feature>
<feature type="compositionally biased region" description="Basic and acidic residues" evidence="1">
    <location>
        <begin position="52"/>
        <end position="77"/>
    </location>
</feature>
<name>M7TFL0_EUTLA</name>
<evidence type="ECO:0000313" key="2">
    <source>
        <dbReference type="EMBL" id="EMR68731.1"/>
    </source>
</evidence>
<evidence type="ECO:0000256" key="1">
    <source>
        <dbReference type="SAM" id="MobiDB-lite"/>
    </source>
</evidence>
<keyword evidence="3" id="KW-1185">Reference proteome</keyword>
<dbReference type="HOGENOM" id="CLU_2015271_0_0_1"/>
<feature type="compositionally biased region" description="Polar residues" evidence="1">
    <location>
        <begin position="33"/>
        <end position="51"/>
    </location>
</feature>
<accession>M7TFL0</accession>
<evidence type="ECO:0000313" key="3">
    <source>
        <dbReference type="Proteomes" id="UP000012174"/>
    </source>
</evidence>
<protein>
    <submittedName>
        <fullName evidence="2">Uncharacterized protein</fullName>
    </submittedName>
</protein>
<dbReference type="Proteomes" id="UP000012174">
    <property type="component" value="Unassembled WGS sequence"/>
</dbReference>
<dbReference type="eggNOG" id="ENOG502TEVV">
    <property type="taxonomic scope" value="Eukaryota"/>
</dbReference>
<dbReference type="AlphaFoldDB" id="M7TFL0"/>
<sequence length="123" mass="12831">MSKIVGDVKSGIKAVRGAGDTIRGTAMEVTDQALDSNSNHPDTVASQAKNRSITEKGKQDMKIADEEVGLREREKANRGVAGSANTIPGHRPAATANAPTPAPTPASAPYADGMTRPNDPKLR</sequence>
<dbReference type="OrthoDB" id="4779541at2759"/>
<dbReference type="KEGG" id="ela:UCREL1_4248"/>
<dbReference type="EMBL" id="KB706190">
    <property type="protein sequence ID" value="EMR68731.1"/>
    <property type="molecule type" value="Genomic_DNA"/>
</dbReference>
<organism evidence="2 3">
    <name type="scientific">Eutypa lata (strain UCR-EL1)</name>
    <name type="common">Grapevine dieback disease fungus</name>
    <name type="synonym">Eutypa armeniacae</name>
    <dbReference type="NCBI Taxonomy" id="1287681"/>
    <lineage>
        <taxon>Eukaryota</taxon>
        <taxon>Fungi</taxon>
        <taxon>Dikarya</taxon>
        <taxon>Ascomycota</taxon>
        <taxon>Pezizomycotina</taxon>
        <taxon>Sordariomycetes</taxon>
        <taxon>Xylariomycetidae</taxon>
        <taxon>Xylariales</taxon>
        <taxon>Diatrypaceae</taxon>
        <taxon>Eutypa</taxon>
    </lineage>
</organism>
<reference evidence="3" key="1">
    <citation type="journal article" date="2013" name="Genome Announc.">
        <title>Draft genome sequence of the grapevine dieback fungus Eutypa lata UCR-EL1.</title>
        <authorList>
            <person name="Blanco-Ulate B."/>
            <person name="Rolshausen P.E."/>
            <person name="Cantu D."/>
        </authorList>
    </citation>
    <scope>NUCLEOTIDE SEQUENCE [LARGE SCALE GENOMIC DNA]</scope>
    <source>
        <strain evidence="3">UCR-EL1</strain>
    </source>
</reference>
<gene>
    <name evidence="2" type="ORF">UCREL1_4248</name>
</gene>